<dbReference type="RefSeq" id="WP_091586080.1">
    <property type="nucleotide sequence ID" value="NZ_FNDU01000008.1"/>
</dbReference>
<organism evidence="7 8">
    <name type="scientific">Alteribacillus bidgolensis</name>
    <dbReference type="NCBI Taxonomy" id="930129"/>
    <lineage>
        <taxon>Bacteria</taxon>
        <taxon>Bacillati</taxon>
        <taxon>Bacillota</taxon>
        <taxon>Bacilli</taxon>
        <taxon>Bacillales</taxon>
        <taxon>Bacillaceae</taxon>
        <taxon>Alteribacillus</taxon>
    </lineage>
</organism>
<dbReference type="FunFam" id="1.10.1040.10:FF:000017">
    <property type="entry name" value="2-dehydropantoate 2-reductase"/>
    <property type="match status" value="1"/>
</dbReference>
<keyword evidence="3 4" id="KW-0560">Oxidoreductase</keyword>
<comment type="function">
    <text evidence="4">Catalyzes the NADPH-dependent reduction of ketopantoate into pantoic acid.</text>
</comment>
<evidence type="ECO:0000256" key="2">
    <source>
        <dbReference type="ARBA" id="ARBA00022857"/>
    </source>
</evidence>
<evidence type="ECO:0000313" key="7">
    <source>
        <dbReference type="EMBL" id="SDI51069.1"/>
    </source>
</evidence>
<dbReference type="AlphaFoldDB" id="A0A1G8L5U9"/>
<accession>A0A1G8L5U9</accession>
<dbReference type="InterPro" id="IPR013752">
    <property type="entry name" value="KPA_reductase"/>
</dbReference>
<dbReference type="OrthoDB" id="9793586at2"/>
<dbReference type="GO" id="GO:0015940">
    <property type="term" value="P:pantothenate biosynthetic process"/>
    <property type="evidence" value="ECO:0007669"/>
    <property type="project" value="UniProtKB-UniPathway"/>
</dbReference>
<name>A0A1G8L5U9_9BACI</name>
<evidence type="ECO:0000256" key="4">
    <source>
        <dbReference type="RuleBase" id="RU362068"/>
    </source>
</evidence>
<dbReference type="InterPro" id="IPR008927">
    <property type="entry name" value="6-PGluconate_DH-like_C_sf"/>
</dbReference>
<dbReference type="InterPro" id="IPR036291">
    <property type="entry name" value="NAD(P)-bd_dom_sf"/>
</dbReference>
<dbReference type="NCBIfam" id="TIGR00745">
    <property type="entry name" value="apbA_panE"/>
    <property type="match status" value="1"/>
</dbReference>
<proteinExistence type="inferred from homology"/>
<keyword evidence="2 4" id="KW-0521">NADP</keyword>
<evidence type="ECO:0000259" key="5">
    <source>
        <dbReference type="Pfam" id="PF02558"/>
    </source>
</evidence>
<dbReference type="SUPFAM" id="SSF48179">
    <property type="entry name" value="6-phosphogluconate dehydrogenase C-terminal domain-like"/>
    <property type="match status" value="1"/>
</dbReference>
<dbReference type="STRING" id="930129.SAMN05216352_108170"/>
<comment type="catalytic activity">
    <reaction evidence="4">
        <text>(R)-pantoate + NADP(+) = 2-dehydropantoate + NADPH + H(+)</text>
        <dbReference type="Rhea" id="RHEA:16233"/>
        <dbReference type="ChEBI" id="CHEBI:11561"/>
        <dbReference type="ChEBI" id="CHEBI:15378"/>
        <dbReference type="ChEBI" id="CHEBI:15980"/>
        <dbReference type="ChEBI" id="CHEBI:57783"/>
        <dbReference type="ChEBI" id="CHEBI:58349"/>
        <dbReference type="EC" id="1.1.1.169"/>
    </reaction>
</comment>
<dbReference type="PANTHER" id="PTHR21708:SF26">
    <property type="entry name" value="2-DEHYDROPANTOATE 2-REDUCTASE"/>
    <property type="match status" value="1"/>
</dbReference>
<comment type="pathway">
    <text evidence="4">Cofactor biosynthesis; (R)-pantothenate biosynthesis; (R)-pantoate from 3-methyl-2-oxobutanoate: step 2/2.</text>
</comment>
<evidence type="ECO:0000259" key="6">
    <source>
        <dbReference type="Pfam" id="PF08546"/>
    </source>
</evidence>
<dbReference type="Gene3D" id="1.10.1040.10">
    <property type="entry name" value="N-(1-d-carboxylethyl)-l-norvaline Dehydrogenase, domain 2"/>
    <property type="match status" value="1"/>
</dbReference>
<dbReference type="InterPro" id="IPR013328">
    <property type="entry name" value="6PGD_dom2"/>
</dbReference>
<dbReference type="Gene3D" id="3.40.50.720">
    <property type="entry name" value="NAD(P)-binding Rossmann-like Domain"/>
    <property type="match status" value="1"/>
</dbReference>
<dbReference type="InterPro" id="IPR051402">
    <property type="entry name" value="KPR-Related"/>
</dbReference>
<dbReference type="GO" id="GO:0008677">
    <property type="term" value="F:2-dehydropantoate 2-reductase activity"/>
    <property type="evidence" value="ECO:0007669"/>
    <property type="project" value="UniProtKB-EC"/>
</dbReference>
<dbReference type="Pfam" id="PF08546">
    <property type="entry name" value="ApbA_C"/>
    <property type="match status" value="1"/>
</dbReference>
<dbReference type="InterPro" id="IPR013332">
    <property type="entry name" value="KPR_N"/>
</dbReference>
<comment type="similarity">
    <text evidence="1 4">Belongs to the ketopantoate reductase family.</text>
</comment>
<keyword evidence="8" id="KW-1185">Reference proteome</keyword>
<gene>
    <name evidence="7" type="ORF">SAMN05216352_108170</name>
</gene>
<sequence length="307" mass="34199">MHIAVYGAGALGIYFGGRFLEAGNDVSFFVREKRAVQLRCEGLKINSIQGDFEKQDITIHTDPKTVEKADIIILAIKGYHLEQALPQIKEISERTNAFILPLLNGVEHIHILQEALGKEKVIGGIAFIIATLDAKGHFEHTSKQHDILFGPLHEKQQDICEKLEIESEKINANSYKKKDILTHIWKKYMFITAFSGITSAAQRTIGDIIETRASFKTAENVLKEMKTLANREGISLTDNDIVQAANQLQSFPEQATSSMHQDLRKGLPLEVEHLHGGALRIAAKHNEIVPVIATLYGIIKTHENGIP</sequence>
<dbReference type="PANTHER" id="PTHR21708">
    <property type="entry name" value="PROBABLE 2-DEHYDROPANTOATE 2-REDUCTASE"/>
    <property type="match status" value="1"/>
</dbReference>
<keyword evidence="4" id="KW-0566">Pantothenate biosynthesis</keyword>
<evidence type="ECO:0000256" key="1">
    <source>
        <dbReference type="ARBA" id="ARBA00007870"/>
    </source>
</evidence>
<evidence type="ECO:0000256" key="3">
    <source>
        <dbReference type="ARBA" id="ARBA00023002"/>
    </source>
</evidence>
<reference evidence="7 8" key="1">
    <citation type="submission" date="2016-10" db="EMBL/GenBank/DDBJ databases">
        <authorList>
            <person name="de Groot N.N."/>
        </authorList>
    </citation>
    <scope>NUCLEOTIDE SEQUENCE [LARGE SCALE GENOMIC DNA]</scope>
    <source>
        <strain evidence="8">P4B,CCM 7963,CECT 7998,DSM 25260,IBRC-M 10614,KCTC 13821</strain>
    </source>
</reference>
<evidence type="ECO:0000313" key="8">
    <source>
        <dbReference type="Proteomes" id="UP000199017"/>
    </source>
</evidence>
<dbReference type="GO" id="GO:0005737">
    <property type="term" value="C:cytoplasm"/>
    <property type="evidence" value="ECO:0007669"/>
    <property type="project" value="TreeGrafter"/>
</dbReference>
<dbReference type="UniPathway" id="UPA00028">
    <property type="reaction ID" value="UER00004"/>
</dbReference>
<dbReference type="EMBL" id="FNDU01000008">
    <property type="protein sequence ID" value="SDI51069.1"/>
    <property type="molecule type" value="Genomic_DNA"/>
</dbReference>
<dbReference type="EC" id="1.1.1.169" evidence="4"/>
<dbReference type="SUPFAM" id="SSF51735">
    <property type="entry name" value="NAD(P)-binding Rossmann-fold domains"/>
    <property type="match status" value="1"/>
</dbReference>
<protein>
    <recommendedName>
        <fullName evidence="4">2-dehydropantoate 2-reductase</fullName>
        <ecNumber evidence="4">1.1.1.169</ecNumber>
    </recommendedName>
    <alternativeName>
        <fullName evidence="4">Ketopantoate reductase</fullName>
    </alternativeName>
</protein>
<feature type="domain" description="Ketopantoate reductase C-terminal" evidence="6">
    <location>
        <begin position="179"/>
        <end position="302"/>
    </location>
</feature>
<dbReference type="Pfam" id="PF02558">
    <property type="entry name" value="ApbA"/>
    <property type="match status" value="1"/>
</dbReference>
<feature type="domain" description="Ketopantoate reductase N-terminal" evidence="5">
    <location>
        <begin position="3"/>
        <end position="152"/>
    </location>
</feature>
<dbReference type="InterPro" id="IPR003710">
    <property type="entry name" value="ApbA"/>
</dbReference>
<dbReference type="Proteomes" id="UP000199017">
    <property type="component" value="Unassembled WGS sequence"/>
</dbReference>
<dbReference type="FunFam" id="3.40.50.720:FF:000307">
    <property type="entry name" value="2-dehydropantoate 2-reductase"/>
    <property type="match status" value="1"/>
</dbReference>